<protein>
    <submittedName>
        <fullName evidence="2">DUF2680 domain-containing protein</fullName>
    </submittedName>
</protein>
<name>A0ABY3SNC8_9BACL</name>
<feature type="chain" id="PRO_5047272177" evidence="1">
    <location>
        <begin position="38"/>
        <end position="232"/>
    </location>
</feature>
<dbReference type="EMBL" id="CP090978">
    <property type="protein sequence ID" value="UJF35224.1"/>
    <property type="molecule type" value="Genomic_DNA"/>
</dbReference>
<reference evidence="2 3" key="1">
    <citation type="journal article" date="2024" name="Int. J. Syst. Evol. Microbiol.">
        <title>Paenibacillus hexagrammi sp. nov., a novel bacterium isolated from the gut content of Hexagrammos agrammus.</title>
        <authorList>
            <person name="Jung H.K."/>
            <person name="Kim D.G."/>
            <person name="Zin H."/>
            <person name="Park J."/>
            <person name="Jung H."/>
            <person name="Kim Y.O."/>
            <person name="Kong H.J."/>
            <person name="Kim J.W."/>
            <person name="Kim Y.S."/>
        </authorList>
    </citation>
    <scope>NUCLEOTIDE SEQUENCE [LARGE SCALE GENOMIC DNA]</scope>
    <source>
        <strain evidence="2 3">YPD9-1</strain>
    </source>
</reference>
<feature type="signal peptide" evidence="1">
    <location>
        <begin position="1"/>
        <end position="37"/>
    </location>
</feature>
<keyword evidence="3" id="KW-1185">Reference proteome</keyword>
<accession>A0ABY3SNC8</accession>
<evidence type="ECO:0000313" key="2">
    <source>
        <dbReference type="EMBL" id="UJF35224.1"/>
    </source>
</evidence>
<gene>
    <name evidence="2" type="ORF">L0M14_08915</name>
</gene>
<evidence type="ECO:0000313" key="3">
    <source>
        <dbReference type="Proteomes" id="UP001649230"/>
    </source>
</evidence>
<evidence type="ECO:0000256" key="1">
    <source>
        <dbReference type="SAM" id="SignalP"/>
    </source>
</evidence>
<dbReference type="Proteomes" id="UP001649230">
    <property type="component" value="Chromosome"/>
</dbReference>
<keyword evidence="1" id="KW-0732">Signal</keyword>
<sequence length="232" mass="25405">MKPMKLPLWKKLGVSSVALTMLLSAGSLSMGSLPVHAAAEDTSSVQAGSESQGVHKHGHKWPIIEESASLIGVNKETMVKSLQNGKSIVDVASEKGVSEADLTAKLMKLRTSKIDVAVKEGKLSSEQGEKLKQRLDQHLKQILNEKNLLEKMKERGAWKKHGHGLRPDTAQLAQSLGMTQEELRAQRKAGKSLAEIAQSKGMSKDKLIETIKEQLTPSIEKMVDRKKDGKKE</sequence>
<dbReference type="RefSeq" id="WP_235121794.1">
    <property type="nucleotide sequence ID" value="NZ_CP090978.1"/>
</dbReference>
<proteinExistence type="predicted"/>
<organism evidence="2 3">
    <name type="scientific">Paenibacillus hexagrammi</name>
    <dbReference type="NCBI Taxonomy" id="2908839"/>
    <lineage>
        <taxon>Bacteria</taxon>
        <taxon>Bacillati</taxon>
        <taxon>Bacillota</taxon>
        <taxon>Bacilli</taxon>
        <taxon>Bacillales</taxon>
        <taxon>Paenibacillaceae</taxon>
        <taxon>Paenibacillus</taxon>
    </lineage>
</organism>